<dbReference type="PhylomeDB" id="D6W6E4"/>
<evidence type="ECO:0000256" key="4">
    <source>
        <dbReference type="ARBA" id="ARBA00022490"/>
    </source>
</evidence>
<dbReference type="Gene3D" id="2.40.30.130">
    <property type="match status" value="1"/>
</dbReference>
<dbReference type="GO" id="GO:0006450">
    <property type="term" value="P:regulation of translational fidelity"/>
    <property type="evidence" value="ECO:0000318"/>
    <property type="project" value="GO_Central"/>
</dbReference>
<dbReference type="PANTHER" id="PTHR43462:SF1">
    <property type="entry name" value="ALANYL-TRNA EDITING PROTEIN AARSD1"/>
    <property type="match status" value="1"/>
</dbReference>
<dbReference type="Pfam" id="PF01411">
    <property type="entry name" value="tRNA-synt_2c"/>
    <property type="match status" value="1"/>
</dbReference>
<evidence type="ECO:0000256" key="8">
    <source>
        <dbReference type="ARBA" id="ARBA00053555"/>
    </source>
</evidence>
<dbReference type="InterPro" id="IPR018164">
    <property type="entry name" value="Ala-tRNA-synth_IIc_N"/>
</dbReference>
<comment type="function">
    <text evidence="8">Functions in trans to edit the amino acid moiety from incorrectly charged tRNA(Ala).</text>
</comment>
<evidence type="ECO:0000256" key="1">
    <source>
        <dbReference type="ARBA" id="ARBA00001947"/>
    </source>
</evidence>
<evidence type="ECO:0000256" key="5">
    <source>
        <dbReference type="ARBA" id="ARBA00022723"/>
    </source>
</evidence>
<dbReference type="InParanoid" id="D6W6E4"/>
<dbReference type="InterPro" id="IPR018163">
    <property type="entry name" value="Thr/Ala-tRNA-synth_IIc_edit"/>
</dbReference>
<evidence type="ECO:0000256" key="2">
    <source>
        <dbReference type="ARBA" id="ARBA00004496"/>
    </source>
</evidence>
<dbReference type="STRING" id="7070.D6W6E4"/>
<dbReference type="FunCoup" id="D6W6E4">
    <property type="interactions" value="555"/>
</dbReference>
<sequence>MVFKCQEDSFLKEFTSKVVSCEKSEFDATVDGKNVKINGYEVILENTVLFPEGGGQPCDHGFLNDQPVYQVIRRGDKAVHFIEKPLNVGDDVKGIIDWNRRLDHMQQHSGQHLISAVLIREFNFDTISWYLGEEVSYIELDIPKITQEQIDHVENICNELIRDQRPVVVNIFDENTPPEKLENYRSARDLPADHVGDIRVVTIEGIDSNMCCGTHVTNLSQLQAIKLLHSEKSKRKDKVLLYFLSGNRVINRLDNCLKREQKLTALLKTNPVQHPEFVEKLVQGNKSLNKNLQTVLKDLAVYEAAKLKESKEKYFFLHRKEADPTFMSILLKEAGRSDIFQFLSVGDEKGAGNIVLYGDEKAISDLSPKICELLGGKGAAQGNKFQAKVTNLSNHKSAVKLVKEYFDQK</sequence>
<dbReference type="GO" id="GO:0002196">
    <property type="term" value="F:Ser-tRNA(Ala) deacylase activity"/>
    <property type="evidence" value="ECO:0000318"/>
    <property type="project" value="GO_Central"/>
</dbReference>
<dbReference type="GO" id="GO:0004813">
    <property type="term" value="F:alanine-tRNA ligase activity"/>
    <property type="evidence" value="ECO:0007669"/>
    <property type="project" value="InterPro"/>
</dbReference>
<name>D6W6E4_TRICA</name>
<evidence type="ECO:0000259" key="9">
    <source>
        <dbReference type="PROSITE" id="PS50860"/>
    </source>
</evidence>
<dbReference type="AlphaFoldDB" id="D6W6E4"/>
<proteinExistence type="inferred from homology"/>
<evidence type="ECO:0000313" key="11">
    <source>
        <dbReference type="Proteomes" id="UP000007266"/>
    </source>
</evidence>
<evidence type="ECO:0000256" key="7">
    <source>
        <dbReference type="ARBA" id="ARBA00022917"/>
    </source>
</evidence>
<dbReference type="GO" id="GO:0046872">
    <property type="term" value="F:metal ion binding"/>
    <property type="evidence" value="ECO:0007669"/>
    <property type="project" value="UniProtKB-KW"/>
</dbReference>
<dbReference type="InterPro" id="IPR018165">
    <property type="entry name" value="Ala-tRNA-synth_IIc_core"/>
</dbReference>
<dbReference type="OMA" id="KYDTTSW"/>
<dbReference type="KEGG" id="tca:659684"/>
<dbReference type="OrthoDB" id="288942at2759"/>
<evidence type="ECO:0000256" key="3">
    <source>
        <dbReference type="ARBA" id="ARBA00008429"/>
    </source>
</evidence>
<dbReference type="GO" id="GO:0005737">
    <property type="term" value="C:cytoplasm"/>
    <property type="evidence" value="ECO:0007669"/>
    <property type="project" value="UniProtKB-SubCell"/>
</dbReference>
<dbReference type="InterPro" id="IPR012947">
    <property type="entry name" value="tRNA_SAD"/>
</dbReference>
<dbReference type="InterPro" id="IPR051335">
    <property type="entry name" value="Alanyl-tRNA_Editing_Enzymes"/>
</dbReference>
<keyword evidence="6" id="KW-0862">Zinc</keyword>
<dbReference type="SMART" id="SM00863">
    <property type="entry name" value="tRNA_SAD"/>
    <property type="match status" value="1"/>
</dbReference>
<dbReference type="Proteomes" id="UP000007266">
    <property type="component" value="Linkage group 3"/>
</dbReference>
<dbReference type="SUPFAM" id="SSF55186">
    <property type="entry name" value="ThrRS/AlaRS common domain"/>
    <property type="match status" value="1"/>
</dbReference>
<dbReference type="SUPFAM" id="SSF50447">
    <property type="entry name" value="Translation proteins"/>
    <property type="match status" value="1"/>
</dbReference>
<keyword evidence="4" id="KW-0963">Cytoplasm</keyword>
<accession>D6W6E4</accession>
<keyword evidence="7" id="KW-0648">Protein biosynthesis</keyword>
<dbReference type="GO" id="GO:0003676">
    <property type="term" value="F:nucleic acid binding"/>
    <property type="evidence" value="ECO:0007669"/>
    <property type="project" value="InterPro"/>
</dbReference>
<dbReference type="InterPro" id="IPR009000">
    <property type="entry name" value="Transl_B-barrel_sf"/>
</dbReference>
<comment type="cofactor">
    <cofactor evidence="1">
        <name>Zn(2+)</name>
        <dbReference type="ChEBI" id="CHEBI:29105"/>
    </cofactor>
</comment>
<dbReference type="PANTHER" id="PTHR43462">
    <property type="entry name" value="ALANYL-TRNA EDITING PROTEIN"/>
    <property type="match status" value="1"/>
</dbReference>
<dbReference type="GO" id="GO:0005524">
    <property type="term" value="F:ATP binding"/>
    <property type="evidence" value="ECO:0007669"/>
    <property type="project" value="InterPro"/>
</dbReference>
<dbReference type="EMBL" id="KQ971319">
    <property type="protein sequence ID" value="EFA11359.1"/>
    <property type="molecule type" value="Genomic_DNA"/>
</dbReference>
<evidence type="ECO:0000313" key="10">
    <source>
        <dbReference type="EMBL" id="EFA11359.1"/>
    </source>
</evidence>
<dbReference type="FunFam" id="2.40.30.130:FF:000003">
    <property type="entry name" value="alanyl-tRNA editing protein Aarsd1"/>
    <property type="match status" value="1"/>
</dbReference>
<feature type="domain" description="Alanyl-transfer RNA synthetases family profile" evidence="9">
    <location>
        <begin position="1"/>
        <end position="231"/>
    </location>
</feature>
<dbReference type="FunFam" id="3.30.980.10:FF:000007">
    <property type="entry name" value="alanyl-tRNA editing protein Aarsd1"/>
    <property type="match status" value="1"/>
</dbReference>
<dbReference type="GO" id="GO:0006419">
    <property type="term" value="P:alanyl-tRNA aminoacylation"/>
    <property type="evidence" value="ECO:0007669"/>
    <property type="project" value="InterPro"/>
</dbReference>
<reference evidence="10 11" key="2">
    <citation type="journal article" date="2010" name="Nucleic Acids Res.">
        <title>BeetleBase in 2010: revisions to provide comprehensive genomic information for Tribolium castaneum.</title>
        <authorList>
            <person name="Kim H.S."/>
            <person name="Murphy T."/>
            <person name="Xia J."/>
            <person name="Caragea D."/>
            <person name="Park Y."/>
            <person name="Beeman R.W."/>
            <person name="Lorenzen M.D."/>
            <person name="Butcher S."/>
            <person name="Manak J.R."/>
            <person name="Brown S.J."/>
        </authorList>
    </citation>
    <scope>GENOME REANNOTATION</scope>
    <source>
        <strain evidence="10 11">Georgia GA2</strain>
    </source>
</reference>
<comment type="similarity">
    <text evidence="3">Belongs to the class-II aminoacyl-tRNA synthetase family. Alax-L subfamily.</text>
</comment>
<organism evidence="10 11">
    <name type="scientific">Tribolium castaneum</name>
    <name type="common">Red flour beetle</name>
    <dbReference type="NCBI Taxonomy" id="7070"/>
    <lineage>
        <taxon>Eukaryota</taxon>
        <taxon>Metazoa</taxon>
        <taxon>Ecdysozoa</taxon>
        <taxon>Arthropoda</taxon>
        <taxon>Hexapoda</taxon>
        <taxon>Insecta</taxon>
        <taxon>Pterygota</taxon>
        <taxon>Neoptera</taxon>
        <taxon>Endopterygota</taxon>
        <taxon>Coleoptera</taxon>
        <taxon>Polyphaga</taxon>
        <taxon>Cucujiformia</taxon>
        <taxon>Tenebrionidae</taxon>
        <taxon>Tenebrionidae incertae sedis</taxon>
        <taxon>Tribolium</taxon>
    </lineage>
</organism>
<evidence type="ECO:0000256" key="6">
    <source>
        <dbReference type="ARBA" id="ARBA00022833"/>
    </source>
</evidence>
<dbReference type="Pfam" id="PF07973">
    <property type="entry name" value="tRNA_SAD"/>
    <property type="match status" value="1"/>
</dbReference>
<dbReference type="eggNOG" id="KOG2105">
    <property type="taxonomic scope" value="Eukaryota"/>
</dbReference>
<dbReference type="PROSITE" id="PS50860">
    <property type="entry name" value="AA_TRNA_LIGASE_II_ALA"/>
    <property type="match status" value="1"/>
</dbReference>
<protein>
    <submittedName>
        <fullName evidence="10">Alanyl-tRNA editing protein Aarsd1-like Protein</fullName>
    </submittedName>
</protein>
<comment type="subcellular location">
    <subcellularLocation>
        <location evidence="2">Cytoplasm</location>
    </subcellularLocation>
</comment>
<gene>
    <name evidence="10" type="primary">AUGUSTUS-3.0.2_11516</name>
    <name evidence="10" type="ORF">TcasGA2_TC011516</name>
</gene>
<dbReference type="HOGENOM" id="CLU_004485_7_0_1"/>
<keyword evidence="5" id="KW-0479">Metal-binding</keyword>
<reference evidence="10 11" key="1">
    <citation type="journal article" date="2008" name="Nature">
        <title>The genome of the model beetle and pest Tribolium castaneum.</title>
        <authorList>
            <consortium name="Tribolium Genome Sequencing Consortium"/>
            <person name="Richards S."/>
            <person name="Gibbs R.A."/>
            <person name="Weinstock G.M."/>
            <person name="Brown S.J."/>
            <person name="Denell R."/>
            <person name="Beeman R.W."/>
            <person name="Gibbs R."/>
            <person name="Beeman R.W."/>
            <person name="Brown S.J."/>
            <person name="Bucher G."/>
            <person name="Friedrich M."/>
            <person name="Grimmelikhuijzen C.J."/>
            <person name="Klingler M."/>
            <person name="Lorenzen M."/>
            <person name="Richards S."/>
            <person name="Roth S."/>
            <person name="Schroder R."/>
            <person name="Tautz D."/>
            <person name="Zdobnov E.M."/>
            <person name="Muzny D."/>
            <person name="Gibbs R.A."/>
            <person name="Weinstock G.M."/>
            <person name="Attaway T."/>
            <person name="Bell S."/>
            <person name="Buhay C.J."/>
            <person name="Chandrabose M.N."/>
            <person name="Chavez D."/>
            <person name="Clerk-Blankenburg K.P."/>
            <person name="Cree A."/>
            <person name="Dao M."/>
            <person name="Davis C."/>
            <person name="Chacko J."/>
            <person name="Dinh H."/>
            <person name="Dugan-Rocha S."/>
            <person name="Fowler G."/>
            <person name="Garner T.T."/>
            <person name="Garnes J."/>
            <person name="Gnirke A."/>
            <person name="Hawes A."/>
            <person name="Hernandez J."/>
            <person name="Hines S."/>
            <person name="Holder M."/>
            <person name="Hume J."/>
            <person name="Jhangiani S.N."/>
            <person name="Joshi V."/>
            <person name="Khan Z.M."/>
            <person name="Jackson L."/>
            <person name="Kovar C."/>
            <person name="Kowis A."/>
            <person name="Lee S."/>
            <person name="Lewis L.R."/>
            <person name="Margolis J."/>
            <person name="Morgan M."/>
            <person name="Nazareth L.V."/>
            <person name="Nguyen N."/>
            <person name="Okwuonu G."/>
            <person name="Parker D."/>
            <person name="Richards S."/>
            <person name="Ruiz S.J."/>
            <person name="Santibanez J."/>
            <person name="Savard J."/>
            <person name="Scherer S.E."/>
            <person name="Schneider B."/>
            <person name="Sodergren E."/>
            <person name="Tautz D."/>
            <person name="Vattahil S."/>
            <person name="Villasana D."/>
            <person name="White C.S."/>
            <person name="Wright R."/>
            <person name="Park Y."/>
            <person name="Beeman R.W."/>
            <person name="Lord J."/>
            <person name="Oppert B."/>
            <person name="Lorenzen M."/>
            <person name="Brown S."/>
            <person name="Wang L."/>
            <person name="Savard J."/>
            <person name="Tautz D."/>
            <person name="Richards S."/>
            <person name="Weinstock G."/>
            <person name="Gibbs R.A."/>
            <person name="Liu Y."/>
            <person name="Worley K."/>
            <person name="Weinstock G."/>
            <person name="Elsik C.G."/>
            <person name="Reese J.T."/>
            <person name="Elhaik E."/>
            <person name="Landan G."/>
            <person name="Graur D."/>
            <person name="Arensburger P."/>
            <person name="Atkinson P."/>
            <person name="Beeman R.W."/>
            <person name="Beidler J."/>
            <person name="Brown S.J."/>
            <person name="Demuth J.P."/>
            <person name="Drury D.W."/>
            <person name="Du Y.Z."/>
            <person name="Fujiwara H."/>
            <person name="Lorenzen M."/>
            <person name="Maselli V."/>
            <person name="Osanai M."/>
            <person name="Park Y."/>
            <person name="Robertson H.M."/>
            <person name="Tu Z."/>
            <person name="Wang J.J."/>
            <person name="Wang S."/>
            <person name="Richards S."/>
            <person name="Song H."/>
            <person name="Zhang L."/>
            <person name="Sodergren E."/>
            <person name="Werner D."/>
            <person name="Stanke M."/>
            <person name="Morgenstern B."/>
            <person name="Solovyev V."/>
            <person name="Kosarev P."/>
            <person name="Brown G."/>
            <person name="Chen H.C."/>
            <person name="Ermolaeva O."/>
            <person name="Hlavina W."/>
            <person name="Kapustin Y."/>
            <person name="Kiryutin B."/>
            <person name="Kitts P."/>
            <person name="Maglott D."/>
            <person name="Pruitt K."/>
            <person name="Sapojnikov V."/>
            <person name="Souvorov A."/>
            <person name="Mackey A.J."/>
            <person name="Waterhouse R.M."/>
            <person name="Wyder S."/>
            <person name="Zdobnov E.M."/>
            <person name="Zdobnov E.M."/>
            <person name="Wyder S."/>
            <person name="Kriventseva E.V."/>
            <person name="Kadowaki T."/>
            <person name="Bork P."/>
            <person name="Aranda M."/>
            <person name="Bao R."/>
            <person name="Beermann A."/>
            <person name="Berns N."/>
            <person name="Bolognesi R."/>
            <person name="Bonneton F."/>
            <person name="Bopp D."/>
            <person name="Brown S.J."/>
            <person name="Bucher G."/>
            <person name="Butts T."/>
            <person name="Chaumot A."/>
            <person name="Denell R.E."/>
            <person name="Ferrier D.E."/>
            <person name="Friedrich M."/>
            <person name="Gordon C.M."/>
            <person name="Jindra M."/>
            <person name="Klingler M."/>
            <person name="Lan Q."/>
            <person name="Lattorff H.M."/>
            <person name="Laudet V."/>
            <person name="von Levetsow C."/>
            <person name="Liu Z."/>
            <person name="Lutz R."/>
            <person name="Lynch J.A."/>
            <person name="da Fonseca R.N."/>
            <person name="Posnien N."/>
            <person name="Reuter R."/>
            <person name="Roth S."/>
            <person name="Savard J."/>
            <person name="Schinko J.B."/>
            <person name="Schmitt C."/>
            <person name="Schoppmeier M."/>
            <person name="Schroder R."/>
            <person name="Shippy T.D."/>
            <person name="Simonnet F."/>
            <person name="Marques-Souza H."/>
            <person name="Tautz D."/>
            <person name="Tomoyasu Y."/>
            <person name="Trauner J."/>
            <person name="Van der Zee M."/>
            <person name="Vervoort M."/>
            <person name="Wittkopp N."/>
            <person name="Wimmer E.A."/>
            <person name="Yang X."/>
            <person name="Jones A.K."/>
            <person name="Sattelle D.B."/>
            <person name="Ebert P.R."/>
            <person name="Nelson D."/>
            <person name="Scott J.G."/>
            <person name="Beeman R.W."/>
            <person name="Muthukrishnan S."/>
            <person name="Kramer K.J."/>
            <person name="Arakane Y."/>
            <person name="Beeman R.W."/>
            <person name="Zhu Q."/>
            <person name="Hogenkamp D."/>
            <person name="Dixit R."/>
            <person name="Oppert B."/>
            <person name="Jiang H."/>
            <person name="Zou Z."/>
            <person name="Marshall J."/>
            <person name="Elpidina E."/>
            <person name="Vinokurov K."/>
            <person name="Oppert C."/>
            <person name="Zou Z."/>
            <person name="Evans J."/>
            <person name="Lu Z."/>
            <person name="Zhao P."/>
            <person name="Sumathipala N."/>
            <person name="Altincicek B."/>
            <person name="Vilcinskas A."/>
            <person name="Williams M."/>
            <person name="Hultmark D."/>
            <person name="Hetru C."/>
            <person name="Jiang H."/>
            <person name="Grimmelikhuijzen C.J."/>
            <person name="Hauser F."/>
            <person name="Cazzamali G."/>
            <person name="Williamson M."/>
            <person name="Park Y."/>
            <person name="Li B."/>
            <person name="Tanaka Y."/>
            <person name="Predel R."/>
            <person name="Neupert S."/>
            <person name="Schachtner J."/>
            <person name="Verleyen P."/>
            <person name="Raible F."/>
            <person name="Bork P."/>
            <person name="Friedrich M."/>
            <person name="Walden K.K."/>
            <person name="Robertson H.M."/>
            <person name="Angeli S."/>
            <person name="Foret S."/>
            <person name="Bucher G."/>
            <person name="Schuetz S."/>
            <person name="Maleszka R."/>
            <person name="Wimmer E.A."/>
            <person name="Beeman R.W."/>
            <person name="Lorenzen M."/>
            <person name="Tomoyasu Y."/>
            <person name="Miller S.C."/>
            <person name="Grossmann D."/>
            <person name="Bucher G."/>
        </authorList>
    </citation>
    <scope>NUCLEOTIDE SEQUENCE [LARGE SCALE GENOMIC DNA]</scope>
    <source>
        <strain evidence="10 11">Georgia GA2</strain>
    </source>
</reference>
<keyword evidence="11" id="KW-1185">Reference proteome</keyword>
<dbReference type="Gene3D" id="3.30.980.10">
    <property type="entry name" value="Threonyl-trna Synthetase, Chain A, domain 2"/>
    <property type="match status" value="1"/>
</dbReference>